<dbReference type="CDD" id="cd02883">
    <property type="entry name" value="NUDIX_Hydrolase"/>
    <property type="match status" value="1"/>
</dbReference>
<dbReference type="Gene3D" id="3.90.79.10">
    <property type="entry name" value="Nucleoside Triphosphate Pyrophosphohydrolase"/>
    <property type="match status" value="1"/>
</dbReference>
<evidence type="ECO:0000313" key="2">
    <source>
        <dbReference type="EMBL" id="MDC8829964.1"/>
    </source>
</evidence>
<protein>
    <submittedName>
        <fullName evidence="2">NUDIX domain-containing protein</fullName>
    </submittedName>
</protein>
<keyword evidence="3" id="KW-1185">Reference proteome</keyword>
<evidence type="ECO:0000313" key="3">
    <source>
        <dbReference type="Proteomes" id="UP001218788"/>
    </source>
</evidence>
<feature type="domain" description="Nudix hydrolase" evidence="1">
    <location>
        <begin position="21"/>
        <end position="90"/>
    </location>
</feature>
<dbReference type="SUPFAM" id="SSF55811">
    <property type="entry name" value="Nudix"/>
    <property type="match status" value="1"/>
</dbReference>
<reference evidence="2 3" key="1">
    <citation type="submission" date="2022-10" db="EMBL/GenBank/DDBJ databases">
        <title>Alteromonas sp. chi3 Genome sequencing.</title>
        <authorList>
            <person name="Park S."/>
        </authorList>
    </citation>
    <scope>NUCLEOTIDE SEQUENCE [LARGE SCALE GENOMIC DNA]</scope>
    <source>
        <strain evidence="3">chi3</strain>
    </source>
</reference>
<evidence type="ECO:0000259" key="1">
    <source>
        <dbReference type="Pfam" id="PF00293"/>
    </source>
</evidence>
<organism evidence="2 3">
    <name type="scientific">Alteromonas gilva</name>
    <dbReference type="NCBI Taxonomy" id="2987522"/>
    <lineage>
        <taxon>Bacteria</taxon>
        <taxon>Pseudomonadati</taxon>
        <taxon>Pseudomonadota</taxon>
        <taxon>Gammaproteobacteria</taxon>
        <taxon>Alteromonadales</taxon>
        <taxon>Alteromonadaceae</taxon>
        <taxon>Alteromonas/Salinimonas group</taxon>
        <taxon>Alteromonas</taxon>
    </lineage>
</organism>
<dbReference type="Pfam" id="PF00293">
    <property type="entry name" value="NUDIX"/>
    <property type="match status" value="1"/>
</dbReference>
<dbReference type="InterPro" id="IPR015797">
    <property type="entry name" value="NUDIX_hydrolase-like_dom_sf"/>
</dbReference>
<dbReference type="Proteomes" id="UP001218788">
    <property type="component" value="Unassembled WGS sequence"/>
</dbReference>
<dbReference type="EMBL" id="JAQQXP010000001">
    <property type="protein sequence ID" value="MDC8829964.1"/>
    <property type="molecule type" value="Genomic_DNA"/>
</dbReference>
<accession>A0ABT5KYW3</accession>
<sequence>MCRVAHDATPYSGSSMVSEAACLIRTHDTVLMVRHRSSALLALPSGAVTLQESPRCGAHRAVWEKTGLNVEVGRLLTHTDSGNPVFHCRSEVSLADLPARFEAPHWASSKITRIERVSPFELNQAQLHEPDTFIPVRDAFVLAPSHIE</sequence>
<dbReference type="InterPro" id="IPR000086">
    <property type="entry name" value="NUDIX_hydrolase_dom"/>
</dbReference>
<name>A0ABT5KYW3_9ALTE</name>
<proteinExistence type="predicted"/>
<comment type="caution">
    <text evidence="2">The sequence shown here is derived from an EMBL/GenBank/DDBJ whole genome shotgun (WGS) entry which is preliminary data.</text>
</comment>
<dbReference type="RefSeq" id="WP_273638543.1">
    <property type="nucleotide sequence ID" value="NZ_JAQQXP010000001.1"/>
</dbReference>
<gene>
    <name evidence="2" type="ORF">OIK42_04210</name>
</gene>